<comment type="caution">
    <text evidence="1">The sequence shown here is derived from an EMBL/GenBank/DDBJ whole genome shotgun (WGS) entry which is preliminary data.</text>
</comment>
<sequence length="94" mass="10748">MNVQRSTKNRKHRFTVGMLRLGRKLYEYYIVRKIVFISKKTGLGVRTLIKYSPTDSLKLASGSENRVGHVSIVFYGVCDVRSLKIVHLFGISSK</sequence>
<dbReference type="AlphaFoldDB" id="A0A1Y4V3A3"/>
<organism evidence="1 2">
    <name type="scientific">Bacteroides xylanisolvens</name>
    <dbReference type="NCBI Taxonomy" id="371601"/>
    <lineage>
        <taxon>Bacteria</taxon>
        <taxon>Pseudomonadati</taxon>
        <taxon>Bacteroidota</taxon>
        <taxon>Bacteroidia</taxon>
        <taxon>Bacteroidales</taxon>
        <taxon>Bacteroidaceae</taxon>
        <taxon>Bacteroides</taxon>
    </lineage>
</organism>
<proteinExistence type="predicted"/>
<protein>
    <submittedName>
        <fullName evidence="1">Uncharacterized protein</fullName>
    </submittedName>
</protein>
<dbReference type="EMBL" id="NFLW01000036">
    <property type="protein sequence ID" value="OUQ64571.1"/>
    <property type="molecule type" value="Genomic_DNA"/>
</dbReference>
<evidence type="ECO:0000313" key="2">
    <source>
        <dbReference type="Proteomes" id="UP000196036"/>
    </source>
</evidence>
<reference evidence="2" key="1">
    <citation type="submission" date="2017-04" db="EMBL/GenBank/DDBJ databases">
        <title>Function of individual gut microbiota members based on whole genome sequencing of pure cultures obtained from chicken caecum.</title>
        <authorList>
            <person name="Medvecky M."/>
            <person name="Cejkova D."/>
            <person name="Polansky O."/>
            <person name="Karasova D."/>
            <person name="Kubasova T."/>
            <person name="Cizek A."/>
            <person name="Rychlik I."/>
        </authorList>
    </citation>
    <scope>NUCLEOTIDE SEQUENCE [LARGE SCALE GENOMIC DNA]</scope>
    <source>
        <strain evidence="2">An109</strain>
    </source>
</reference>
<dbReference type="Proteomes" id="UP000196036">
    <property type="component" value="Unassembled WGS sequence"/>
</dbReference>
<name>A0A1Y4V3A3_9BACE</name>
<gene>
    <name evidence="1" type="ORF">B5E52_16665</name>
</gene>
<evidence type="ECO:0000313" key="1">
    <source>
        <dbReference type="EMBL" id="OUQ64571.1"/>
    </source>
</evidence>
<accession>A0A1Y4V3A3</accession>